<evidence type="ECO:0000256" key="7">
    <source>
        <dbReference type="RuleBase" id="RU003345"/>
    </source>
</evidence>
<evidence type="ECO:0000256" key="5">
    <source>
        <dbReference type="PIRSR" id="PIRSR036492-1"/>
    </source>
</evidence>
<sequence length="471" mass="51979">MSHVVQYEIDPQLTKQLESLKVAFMHHPNSSVDTRISLLKKIRTKLVTAEHDFIAASNKDFGNRCTFDTQMADFMPVIGGLDHIIKHLKSWLKPSKRRVGIQFVPSQAHVEYVPKGVVGVISPWNYPIQLALMPVLTALAAGNKVMLKLSEYTPATNQVIKSVLEPFSDHCCVVEGGPSVAKSFSAIPFDHLFFTGSTEIGKHVMRAAANNLVPVTLELGGKSPIIVMDDADIKHAAKSIVFGKTANAGQICVAPDYLLVHEKCKGELISEIKKHYKKQFKLGANSDNLTSIINQQQYERLIELIGDALHNGAEVWSEPHSENNETRKLGLHLIDNALDKARVHSEEIFGPLLPIKTVSSFDEALKGIKENPNPLASYLFTEDKTIIKRAERELQCGGLVINDVLLHVAVEDLPFGGVGTSGMGQYHGKEGVLTFSHAKSVFKSGSLGKPRMQLLLSRSKLLTWFVKTLQK</sequence>
<dbReference type="Gene3D" id="3.40.309.10">
    <property type="entry name" value="Aldehyde Dehydrogenase, Chain A, domain 2"/>
    <property type="match status" value="1"/>
</dbReference>
<dbReference type="Pfam" id="PF00171">
    <property type="entry name" value="Aldedh"/>
    <property type="match status" value="1"/>
</dbReference>
<dbReference type="InterPro" id="IPR016162">
    <property type="entry name" value="Ald_DH_N"/>
</dbReference>
<dbReference type="PANTHER" id="PTHR43570">
    <property type="entry name" value="ALDEHYDE DEHYDROGENASE"/>
    <property type="match status" value="1"/>
</dbReference>
<dbReference type="Proteomes" id="UP000291338">
    <property type="component" value="Unassembled WGS sequence"/>
</dbReference>
<keyword evidence="3" id="KW-0520">NAD</keyword>
<dbReference type="CDD" id="cd07133">
    <property type="entry name" value="ALDH_CALDH_CalB"/>
    <property type="match status" value="1"/>
</dbReference>
<feature type="active site" evidence="5">
    <location>
        <position position="252"/>
    </location>
</feature>
<feature type="active site" evidence="5 6">
    <location>
        <position position="218"/>
    </location>
</feature>
<accession>A0A4Q7ILA5</accession>
<dbReference type="GO" id="GO:0004029">
    <property type="term" value="F:aldehyde dehydrogenase (NAD+) activity"/>
    <property type="evidence" value="ECO:0007669"/>
    <property type="project" value="TreeGrafter"/>
</dbReference>
<evidence type="ECO:0000256" key="1">
    <source>
        <dbReference type="ARBA" id="ARBA00009986"/>
    </source>
</evidence>
<evidence type="ECO:0000313" key="9">
    <source>
        <dbReference type="EMBL" id="RZQ52442.1"/>
    </source>
</evidence>
<dbReference type="InterPro" id="IPR012394">
    <property type="entry name" value="Aldehyde_DH_NAD(P)"/>
</dbReference>
<comment type="caution">
    <text evidence="9">The sequence shown here is derived from an EMBL/GenBank/DDBJ whole genome shotgun (WGS) entry which is preliminary data.</text>
</comment>
<dbReference type="GO" id="GO:0005737">
    <property type="term" value="C:cytoplasm"/>
    <property type="evidence" value="ECO:0007669"/>
    <property type="project" value="TreeGrafter"/>
</dbReference>
<dbReference type="PANTHER" id="PTHR43570:SF20">
    <property type="entry name" value="ALDEHYDE DEHYDROGENASE ALDX-RELATED"/>
    <property type="match status" value="1"/>
</dbReference>
<evidence type="ECO:0000259" key="8">
    <source>
        <dbReference type="Pfam" id="PF00171"/>
    </source>
</evidence>
<dbReference type="PROSITE" id="PS00687">
    <property type="entry name" value="ALDEHYDE_DEHYDR_GLU"/>
    <property type="match status" value="1"/>
</dbReference>
<dbReference type="AlphaFoldDB" id="A0A4Q7ILA5"/>
<evidence type="ECO:0000313" key="10">
    <source>
        <dbReference type="Proteomes" id="UP000291338"/>
    </source>
</evidence>
<evidence type="ECO:0000256" key="2">
    <source>
        <dbReference type="ARBA" id="ARBA00023002"/>
    </source>
</evidence>
<evidence type="ECO:0000256" key="3">
    <source>
        <dbReference type="ARBA" id="ARBA00023027"/>
    </source>
</evidence>
<reference evidence="9 10" key="1">
    <citation type="submission" date="2018-01" db="EMBL/GenBank/DDBJ databases">
        <title>Co-occurrence of chitin degradation, pigmentation and bioactivity in marine Pseudoalteromonas.</title>
        <authorList>
            <person name="Paulsen S."/>
            <person name="Gram L."/>
            <person name="Machado H."/>
        </authorList>
    </citation>
    <scope>NUCLEOTIDE SEQUENCE [LARGE SCALE GENOMIC DNA]</scope>
    <source>
        <strain evidence="9 10">S3898</strain>
    </source>
</reference>
<dbReference type="Gene3D" id="3.40.605.10">
    <property type="entry name" value="Aldehyde Dehydrogenase, Chain A, domain 1"/>
    <property type="match status" value="1"/>
</dbReference>
<name>A0A4Q7ILA5_9GAMM</name>
<dbReference type="EMBL" id="PPSX01000056">
    <property type="protein sequence ID" value="RZQ52442.1"/>
    <property type="molecule type" value="Genomic_DNA"/>
</dbReference>
<dbReference type="SUPFAM" id="SSF53720">
    <property type="entry name" value="ALDH-like"/>
    <property type="match status" value="1"/>
</dbReference>
<dbReference type="PIRSF" id="PIRSF036492">
    <property type="entry name" value="ALDH"/>
    <property type="match status" value="1"/>
</dbReference>
<dbReference type="InterPro" id="IPR016161">
    <property type="entry name" value="Ald_DH/histidinol_DH"/>
</dbReference>
<gene>
    <name evidence="9" type="ORF">C1E23_14375</name>
</gene>
<proteinExistence type="inferred from homology"/>
<comment type="similarity">
    <text evidence="1 4 7">Belongs to the aldehyde dehydrogenase family.</text>
</comment>
<protein>
    <recommendedName>
        <fullName evidence="4">Aldehyde dehydrogenase</fullName>
    </recommendedName>
</protein>
<dbReference type="InterPro" id="IPR029510">
    <property type="entry name" value="Ald_DH_CS_GLU"/>
</dbReference>
<dbReference type="InterPro" id="IPR016163">
    <property type="entry name" value="Ald_DH_C"/>
</dbReference>
<evidence type="ECO:0000256" key="4">
    <source>
        <dbReference type="PIRNR" id="PIRNR036492"/>
    </source>
</evidence>
<evidence type="ECO:0000256" key="6">
    <source>
        <dbReference type="PROSITE-ProRule" id="PRU10007"/>
    </source>
</evidence>
<dbReference type="GO" id="GO:0006081">
    <property type="term" value="P:aldehyde metabolic process"/>
    <property type="evidence" value="ECO:0007669"/>
    <property type="project" value="InterPro"/>
</dbReference>
<keyword evidence="2 4" id="KW-0560">Oxidoreductase</keyword>
<organism evidence="9 10">
    <name type="scientific">Pseudoalteromonas phenolica</name>
    <dbReference type="NCBI Taxonomy" id="161398"/>
    <lineage>
        <taxon>Bacteria</taxon>
        <taxon>Pseudomonadati</taxon>
        <taxon>Pseudomonadota</taxon>
        <taxon>Gammaproteobacteria</taxon>
        <taxon>Alteromonadales</taxon>
        <taxon>Pseudoalteromonadaceae</taxon>
        <taxon>Pseudoalteromonas</taxon>
    </lineage>
</organism>
<dbReference type="InterPro" id="IPR015590">
    <property type="entry name" value="Aldehyde_DH_dom"/>
</dbReference>
<feature type="domain" description="Aldehyde dehydrogenase" evidence="8">
    <location>
        <begin position="18"/>
        <end position="441"/>
    </location>
</feature>